<reference evidence="2 3" key="1">
    <citation type="journal article" date="2021" name="Sci. Rep.">
        <title>Genome sequencing of the multicellular alga Astrephomene provides insights into convergent evolution of germ-soma differentiation.</title>
        <authorList>
            <person name="Yamashita S."/>
            <person name="Yamamoto K."/>
            <person name="Matsuzaki R."/>
            <person name="Suzuki S."/>
            <person name="Yamaguchi H."/>
            <person name="Hirooka S."/>
            <person name="Minakuchi Y."/>
            <person name="Miyagishima S."/>
            <person name="Kawachi M."/>
            <person name="Toyoda A."/>
            <person name="Nozaki H."/>
        </authorList>
    </citation>
    <scope>NUCLEOTIDE SEQUENCE [LARGE SCALE GENOMIC DNA]</scope>
    <source>
        <strain evidence="2 3">NIES-4017</strain>
    </source>
</reference>
<feature type="compositionally biased region" description="Pro residues" evidence="1">
    <location>
        <begin position="311"/>
        <end position="320"/>
    </location>
</feature>
<feature type="region of interest" description="Disordered" evidence="1">
    <location>
        <begin position="95"/>
        <end position="285"/>
    </location>
</feature>
<dbReference type="AlphaFoldDB" id="A0AAD3DNM8"/>
<evidence type="ECO:0000313" key="2">
    <source>
        <dbReference type="EMBL" id="GFR43898.1"/>
    </source>
</evidence>
<feature type="compositionally biased region" description="Low complexity" evidence="1">
    <location>
        <begin position="274"/>
        <end position="285"/>
    </location>
</feature>
<feature type="compositionally biased region" description="Low complexity" evidence="1">
    <location>
        <begin position="146"/>
        <end position="155"/>
    </location>
</feature>
<dbReference type="Proteomes" id="UP001054857">
    <property type="component" value="Unassembled WGS sequence"/>
</dbReference>
<feature type="compositionally biased region" description="Gly residues" evidence="1">
    <location>
        <begin position="244"/>
        <end position="266"/>
    </location>
</feature>
<feature type="compositionally biased region" description="Low complexity" evidence="1">
    <location>
        <begin position="185"/>
        <end position="224"/>
    </location>
</feature>
<comment type="caution">
    <text evidence="2">The sequence shown here is derived from an EMBL/GenBank/DDBJ whole genome shotgun (WGS) entry which is preliminary data.</text>
</comment>
<organism evidence="2 3">
    <name type="scientific">Astrephomene gubernaculifera</name>
    <dbReference type="NCBI Taxonomy" id="47775"/>
    <lineage>
        <taxon>Eukaryota</taxon>
        <taxon>Viridiplantae</taxon>
        <taxon>Chlorophyta</taxon>
        <taxon>core chlorophytes</taxon>
        <taxon>Chlorophyceae</taxon>
        <taxon>CS clade</taxon>
        <taxon>Chlamydomonadales</taxon>
        <taxon>Astrephomenaceae</taxon>
        <taxon>Astrephomene</taxon>
    </lineage>
</organism>
<name>A0AAD3DNM8_9CHLO</name>
<protein>
    <submittedName>
        <fullName evidence="2">Uncharacterized protein</fullName>
    </submittedName>
</protein>
<feature type="region of interest" description="Disordered" evidence="1">
    <location>
        <begin position="21"/>
        <end position="41"/>
    </location>
</feature>
<dbReference type="EMBL" id="BMAR01000006">
    <property type="protein sequence ID" value="GFR43898.1"/>
    <property type="molecule type" value="Genomic_DNA"/>
</dbReference>
<accession>A0AAD3DNM8</accession>
<evidence type="ECO:0000313" key="3">
    <source>
        <dbReference type="Proteomes" id="UP001054857"/>
    </source>
</evidence>
<gene>
    <name evidence="2" type="ORF">Agub_g5029</name>
</gene>
<feature type="compositionally biased region" description="Pro residues" evidence="1">
    <location>
        <begin position="228"/>
        <end position="241"/>
    </location>
</feature>
<proteinExistence type="predicted"/>
<sequence>MDGGGHKRKFPYHSEVAGFEVKQRRPGCNPGTEYNDPLVFQQPSYDYDTPVTSTDFTRWTPDEIKAFLDRRGGDYDDCPTFEQLVERAVEVEINTGPAVRPGQEEGQGGGPATAAAGAAAGGPGAAGDELEEWERPDFAQQLEQQAAAAAGATRPVAPPPVPVTAVPHYLQQSGYAGSRFGPPRGSSTAGGTYGTSTSYASTAADGDAGVRSSPSSSSTYGMSSYRNMPPPPSLNAVPPPRSYGGSGPGRGGFGGGGGGGMYGGGAAVPPPAPQQQQAGMSASAAAAAIAAAQAIAARLAAQAPGPGQPGQYPPPPPPPM</sequence>
<feature type="region of interest" description="Disordered" evidence="1">
    <location>
        <begin position="300"/>
        <end position="320"/>
    </location>
</feature>
<evidence type="ECO:0000256" key="1">
    <source>
        <dbReference type="SAM" id="MobiDB-lite"/>
    </source>
</evidence>
<keyword evidence="3" id="KW-1185">Reference proteome</keyword>